<dbReference type="AlphaFoldDB" id="A0A6H1ZDK9"/>
<organism evidence="1">
    <name type="scientific">viral metagenome</name>
    <dbReference type="NCBI Taxonomy" id="1070528"/>
    <lineage>
        <taxon>unclassified sequences</taxon>
        <taxon>metagenomes</taxon>
        <taxon>organismal metagenomes</taxon>
    </lineage>
</organism>
<name>A0A6H1ZDK9_9ZZZZ</name>
<dbReference type="EMBL" id="MT144607">
    <property type="protein sequence ID" value="QJH94875.1"/>
    <property type="molecule type" value="Genomic_DNA"/>
</dbReference>
<proteinExistence type="predicted"/>
<evidence type="ECO:0000313" key="2">
    <source>
        <dbReference type="EMBL" id="QJH94875.1"/>
    </source>
</evidence>
<accession>A0A6H1ZDK9</accession>
<dbReference type="EMBL" id="MT143991">
    <property type="protein sequence ID" value="QJA45467.1"/>
    <property type="molecule type" value="Genomic_DNA"/>
</dbReference>
<sequence length="135" mass="14604">MANTGRISGKDLFITFGGTEVHGDFTSVSVADADDQIDVTAGADTHHYWLSLARRDGTSDFEMFYDGATETVWDAIAPGTAGTLIMAPKGTASGMPKWTWTRALVKNRNVAMPFNDGMKVTGVWQFSSLIGETTY</sequence>
<protein>
    <submittedName>
        <fullName evidence="1">Uncharacterized protein</fullName>
    </submittedName>
</protein>
<evidence type="ECO:0000313" key="1">
    <source>
        <dbReference type="EMBL" id="QJA45467.1"/>
    </source>
</evidence>
<reference evidence="1" key="1">
    <citation type="submission" date="2020-03" db="EMBL/GenBank/DDBJ databases">
        <title>The deep terrestrial virosphere.</title>
        <authorList>
            <person name="Holmfeldt K."/>
            <person name="Nilsson E."/>
            <person name="Simone D."/>
            <person name="Lopez-Fernandez M."/>
            <person name="Wu X."/>
            <person name="de Brujin I."/>
            <person name="Lundin D."/>
            <person name="Andersson A."/>
            <person name="Bertilsson S."/>
            <person name="Dopson M."/>
        </authorList>
    </citation>
    <scope>NUCLEOTIDE SEQUENCE</scope>
    <source>
        <strain evidence="1">TM448A00243</strain>
        <strain evidence="2">TM448B00304</strain>
    </source>
</reference>
<gene>
    <name evidence="1" type="ORF">TM448A00243_0016</name>
    <name evidence="2" type="ORF">TM448B00304_0054</name>
</gene>